<comment type="caution">
    <text evidence="1">The sequence shown here is derived from an EMBL/GenBank/DDBJ whole genome shotgun (WGS) entry which is preliminary data.</text>
</comment>
<reference evidence="1" key="1">
    <citation type="submission" date="2013-08" db="EMBL/GenBank/DDBJ databases">
        <authorList>
            <person name="Mendez C."/>
            <person name="Richter M."/>
            <person name="Ferrer M."/>
            <person name="Sanchez J."/>
        </authorList>
    </citation>
    <scope>NUCLEOTIDE SEQUENCE</scope>
</reference>
<dbReference type="AlphaFoldDB" id="T0YHE5"/>
<gene>
    <name evidence="1" type="ORF">B2A_13773</name>
</gene>
<accession>T0YHE5</accession>
<sequence length="300" mass="34224">MGVALDIKKHLGIGAIVDKTLEKYNIPLWLKPYIYSYIKEDPVSALKHATSFIEVRRKRGEVTRDFVRLPNGMTFDINFIQHVLSLFYYGEDRISAIYGSWAKEPAEYEYVHYAKRFGQLAETTKKHVRAIHNLMEGMGIKPLDPTSEAISVFDELGAIADWRSRVLASGLILKYTYGYPFGFVFYRVFYPASPEFMRSFGKAFKSDDEDNAWLESEAKRIVKEGVIDSESIIKLTEDLLSKAYDSVGSELRMAKKAHIEREAHLLMDVSLAYPLHTLYDQGLSIDIDAEIKKIKGLSGK</sequence>
<reference evidence="1" key="2">
    <citation type="journal article" date="2014" name="ISME J.">
        <title>Microbial stratification in low pH oxic and suboxic macroscopic growths along an acid mine drainage.</title>
        <authorList>
            <person name="Mendez-Garcia C."/>
            <person name="Mesa V."/>
            <person name="Sprenger R.R."/>
            <person name="Richter M."/>
            <person name="Diez M.S."/>
            <person name="Solano J."/>
            <person name="Bargiela R."/>
            <person name="Golyshina O.V."/>
            <person name="Manteca A."/>
            <person name="Ramos J.L."/>
            <person name="Gallego J.R."/>
            <person name="Llorente I."/>
            <person name="Martins Dos Santos V.A."/>
            <person name="Jensen O.N."/>
            <person name="Pelaez A.I."/>
            <person name="Sanchez J."/>
            <person name="Ferrer M."/>
        </authorList>
    </citation>
    <scope>NUCLEOTIDE SEQUENCE</scope>
</reference>
<evidence type="ECO:0000313" key="1">
    <source>
        <dbReference type="EMBL" id="EQD31262.1"/>
    </source>
</evidence>
<name>T0YHE5_9ZZZZ</name>
<dbReference type="EMBL" id="AUZZ01009984">
    <property type="protein sequence ID" value="EQD31262.1"/>
    <property type="molecule type" value="Genomic_DNA"/>
</dbReference>
<organism evidence="1">
    <name type="scientific">mine drainage metagenome</name>
    <dbReference type="NCBI Taxonomy" id="410659"/>
    <lineage>
        <taxon>unclassified sequences</taxon>
        <taxon>metagenomes</taxon>
        <taxon>ecological metagenomes</taxon>
    </lineage>
</organism>
<protein>
    <submittedName>
        <fullName evidence="1">Uncharacterized protein</fullName>
    </submittedName>
</protein>
<proteinExistence type="predicted"/>